<comment type="caution">
    <text evidence="11">The sequence shown here is derived from an EMBL/GenBank/DDBJ whole genome shotgun (WGS) entry which is preliminary data.</text>
</comment>
<keyword evidence="9" id="KW-0732">Signal</keyword>
<feature type="chain" id="PRO_5043101747" description="Carboxylic ester hydrolase" evidence="9">
    <location>
        <begin position="24"/>
        <end position="554"/>
    </location>
</feature>
<dbReference type="GO" id="GO:0005886">
    <property type="term" value="C:plasma membrane"/>
    <property type="evidence" value="ECO:0007669"/>
    <property type="project" value="TreeGrafter"/>
</dbReference>
<feature type="active site" description="Charge relay system" evidence="8">
    <location>
        <position position="464"/>
    </location>
</feature>
<keyword evidence="5" id="KW-1015">Disulfide bond</keyword>
<dbReference type="Gene3D" id="3.40.50.1820">
    <property type="entry name" value="alpha/beta hydrolase"/>
    <property type="match status" value="1"/>
</dbReference>
<evidence type="ECO:0000256" key="7">
    <source>
        <dbReference type="ARBA" id="ARBA00048484"/>
    </source>
</evidence>
<accession>A0AAV2BCI8</accession>
<dbReference type="InterPro" id="IPR019819">
    <property type="entry name" value="Carboxylesterase_B_CS"/>
</dbReference>
<dbReference type="InterPro" id="IPR050654">
    <property type="entry name" value="AChE-related_enzymes"/>
</dbReference>
<dbReference type="Pfam" id="PF00135">
    <property type="entry name" value="COesterase"/>
    <property type="match status" value="1"/>
</dbReference>
<evidence type="ECO:0000256" key="8">
    <source>
        <dbReference type="PIRSR" id="PIRSR600997-1"/>
    </source>
</evidence>
<dbReference type="SUPFAM" id="SSF53474">
    <property type="entry name" value="alpha/beta-Hydrolases"/>
    <property type="match status" value="1"/>
</dbReference>
<proteinExistence type="inferred from homology"/>
<gene>
    <name evidence="11" type="ORF">LARSCL_LOCUS18327</name>
</gene>
<dbReference type="PROSITE" id="PS00941">
    <property type="entry name" value="CARBOXYLESTERASE_B_2"/>
    <property type="match status" value="1"/>
</dbReference>
<dbReference type="AlphaFoldDB" id="A0AAV2BCI8"/>
<keyword evidence="2" id="KW-0719">Serine esterase</keyword>
<dbReference type="InterPro" id="IPR029058">
    <property type="entry name" value="AB_hydrolase_fold"/>
</dbReference>
<evidence type="ECO:0000256" key="3">
    <source>
        <dbReference type="ARBA" id="ARBA00022801"/>
    </source>
</evidence>
<dbReference type="PRINTS" id="PR00878">
    <property type="entry name" value="CHOLNESTRASE"/>
</dbReference>
<feature type="active site" description="Acyl-ester intermediate" evidence="8">
    <location>
        <position position="226"/>
    </location>
</feature>
<comment type="catalytic activity">
    <reaction evidence="7">
        <text>acetylcholine + H2O = choline + acetate + H(+)</text>
        <dbReference type="Rhea" id="RHEA:17561"/>
        <dbReference type="ChEBI" id="CHEBI:15354"/>
        <dbReference type="ChEBI" id="CHEBI:15355"/>
        <dbReference type="ChEBI" id="CHEBI:15377"/>
        <dbReference type="ChEBI" id="CHEBI:15378"/>
        <dbReference type="ChEBI" id="CHEBI:30089"/>
        <dbReference type="EC" id="3.1.1.7"/>
    </reaction>
</comment>
<dbReference type="PANTHER" id="PTHR43918">
    <property type="entry name" value="ACETYLCHOLINESTERASE"/>
    <property type="match status" value="1"/>
</dbReference>
<evidence type="ECO:0000313" key="12">
    <source>
        <dbReference type="Proteomes" id="UP001497382"/>
    </source>
</evidence>
<feature type="domain" description="Carboxylesterase type B" evidence="10">
    <location>
        <begin position="35"/>
        <end position="544"/>
    </location>
</feature>
<name>A0AAV2BCI8_9ARAC</name>
<feature type="active site" description="Charge relay system" evidence="8">
    <location>
        <position position="354"/>
    </location>
</feature>
<dbReference type="PROSITE" id="PS00122">
    <property type="entry name" value="CARBOXYLESTERASE_B_1"/>
    <property type="match status" value="1"/>
</dbReference>
<dbReference type="InterPro" id="IPR019826">
    <property type="entry name" value="Carboxylesterase_B_AS"/>
</dbReference>
<evidence type="ECO:0000256" key="2">
    <source>
        <dbReference type="ARBA" id="ARBA00022487"/>
    </source>
</evidence>
<dbReference type="Proteomes" id="UP001497382">
    <property type="component" value="Unassembled WGS sequence"/>
</dbReference>
<dbReference type="EC" id="3.1.1.-" evidence="9"/>
<dbReference type="GO" id="GO:0003990">
    <property type="term" value="F:acetylcholinesterase activity"/>
    <property type="evidence" value="ECO:0007669"/>
    <property type="project" value="UniProtKB-EC"/>
</dbReference>
<evidence type="ECO:0000259" key="10">
    <source>
        <dbReference type="Pfam" id="PF00135"/>
    </source>
</evidence>
<evidence type="ECO:0000256" key="9">
    <source>
        <dbReference type="RuleBase" id="RU361235"/>
    </source>
</evidence>
<keyword evidence="6" id="KW-0325">Glycoprotein</keyword>
<dbReference type="PANTHER" id="PTHR43918:SF4">
    <property type="entry name" value="CARBOXYLIC ESTER HYDROLASE"/>
    <property type="match status" value="1"/>
</dbReference>
<keyword evidence="4" id="KW-0531">Neurotransmitter degradation</keyword>
<dbReference type="InterPro" id="IPR002018">
    <property type="entry name" value="CarbesteraseB"/>
</dbReference>
<keyword evidence="3 9" id="KW-0378">Hydrolase</keyword>
<evidence type="ECO:0000256" key="4">
    <source>
        <dbReference type="ARBA" id="ARBA00022867"/>
    </source>
</evidence>
<organism evidence="11 12">
    <name type="scientific">Larinioides sclopetarius</name>
    <dbReference type="NCBI Taxonomy" id="280406"/>
    <lineage>
        <taxon>Eukaryota</taxon>
        <taxon>Metazoa</taxon>
        <taxon>Ecdysozoa</taxon>
        <taxon>Arthropoda</taxon>
        <taxon>Chelicerata</taxon>
        <taxon>Arachnida</taxon>
        <taxon>Araneae</taxon>
        <taxon>Araneomorphae</taxon>
        <taxon>Entelegynae</taxon>
        <taxon>Araneoidea</taxon>
        <taxon>Araneidae</taxon>
        <taxon>Larinioides</taxon>
    </lineage>
</organism>
<evidence type="ECO:0000256" key="5">
    <source>
        <dbReference type="ARBA" id="ARBA00023157"/>
    </source>
</evidence>
<comment type="similarity">
    <text evidence="1 9">Belongs to the type-B carboxylesterase/lipase family.</text>
</comment>
<keyword evidence="12" id="KW-1185">Reference proteome</keyword>
<dbReference type="GO" id="GO:0006581">
    <property type="term" value="P:acetylcholine catabolic process"/>
    <property type="evidence" value="ECO:0007669"/>
    <property type="project" value="TreeGrafter"/>
</dbReference>
<feature type="signal peptide" evidence="9">
    <location>
        <begin position="1"/>
        <end position="23"/>
    </location>
</feature>
<sequence length="554" mass="62168">MAWKKSYIFLTALVFLFCELLSAQECENDFFEEAEPRVKIKDGSIKGKYLRVFESDIAAFLSIPYAKPPVGTLRFRKAIPIDPWNGELPANKKPPPCMQYSSKNYSFIPTNKPSEDCLYLNVWMPVKNCSGIHEFLQVLVWIHGGAFAFGSTDIEIYDGSVLASLGNAVVVSMNYRVGIFGFLDAGIEDAPGNMGLDDQNLAMKWVKENIHYFGGDPNKITLFGESAGAVSISLHLIAPLSRGLFNRVIVQSGTAFHPQYVDPPSVAFMKGKAIAQMVGCLNRTDEDDPITLVQCLKMSDAMALSEAEDKITSQSVMFFKPSYGNWFLPVSPIKSFLSGNISQVEVLMGGVKDEGSLFLNFMMPELFPIDRTPDLSLSQVRSIFEALMVPIPWQNLSSIFHFYFNGLSEKESVKIAKALSDSFGDYVFNCPMLYLAEKLKRVHMYYMTHRSLCDPSAEWLGVQHFSEVPFVFGVPTTDDKHYTPEDSQFSEDILQKWVSFAKTGYPTDEKVWPLFSSSEQETFELSGENSHVIAYPHQEACDLWRPFSAVKGKL</sequence>
<dbReference type="InterPro" id="IPR000997">
    <property type="entry name" value="Cholinesterase"/>
</dbReference>
<dbReference type="GO" id="GO:0005615">
    <property type="term" value="C:extracellular space"/>
    <property type="evidence" value="ECO:0007669"/>
    <property type="project" value="TreeGrafter"/>
</dbReference>
<evidence type="ECO:0000256" key="6">
    <source>
        <dbReference type="ARBA" id="ARBA00023180"/>
    </source>
</evidence>
<dbReference type="GO" id="GO:0019695">
    <property type="term" value="P:choline metabolic process"/>
    <property type="evidence" value="ECO:0007669"/>
    <property type="project" value="TreeGrafter"/>
</dbReference>
<evidence type="ECO:0000256" key="1">
    <source>
        <dbReference type="ARBA" id="ARBA00005964"/>
    </source>
</evidence>
<protein>
    <recommendedName>
        <fullName evidence="9">Carboxylic ester hydrolase</fullName>
        <ecNumber evidence="9">3.1.1.-</ecNumber>
    </recommendedName>
</protein>
<evidence type="ECO:0000313" key="11">
    <source>
        <dbReference type="EMBL" id="CAL1293664.1"/>
    </source>
</evidence>
<dbReference type="EMBL" id="CAXIEN010000331">
    <property type="protein sequence ID" value="CAL1293664.1"/>
    <property type="molecule type" value="Genomic_DNA"/>
</dbReference>
<dbReference type="FunFam" id="3.40.50.1820:FF:000029">
    <property type="entry name" value="Acetylcholinesterase"/>
    <property type="match status" value="1"/>
</dbReference>
<reference evidence="11 12" key="1">
    <citation type="submission" date="2024-04" db="EMBL/GenBank/DDBJ databases">
        <authorList>
            <person name="Rising A."/>
            <person name="Reimegard J."/>
            <person name="Sonavane S."/>
            <person name="Akerstrom W."/>
            <person name="Nylinder S."/>
            <person name="Hedman E."/>
            <person name="Kallberg Y."/>
        </authorList>
    </citation>
    <scope>NUCLEOTIDE SEQUENCE [LARGE SCALE GENOMIC DNA]</scope>
</reference>